<dbReference type="Pfam" id="PF03598">
    <property type="entry name" value="CdhC"/>
    <property type="match status" value="1"/>
</dbReference>
<dbReference type="GO" id="GO:0043884">
    <property type="term" value="F:CO-methylating acetyl-CoA synthase activity"/>
    <property type="evidence" value="ECO:0007669"/>
    <property type="project" value="UniProtKB-EC"/>
</dbReference>
<evidence type="ECO:0000256" key="1">
    <source>
        <dbReference type="ARBA" id="ARBA00012244"/>
    </source>
</evidence>
<dbReference type="EMBL" id="BARU01006225">
    <property type="protein sequence ID" value="GAH46131.1"/>
    <property type="molecule type" value="Genomic_DNA"/>
</dbReference>
<organism evidence="3">
    <name type="scientific">marine sediment metagenome</name>
    <dbReference type="NCBI Taxonomy" id="412755"/>
    <lineage>
        <taxon>unclassified sequences</taxon>
        <taxon>metagenomes</taxon>
        <taxon>ecological metagenomes</taxon>
    </lineage>
</organism>
<dbReference type="AlphaFoldDB" id="X1FKD5"/>
<gene>
    <name evidence="3" type="ORF">S03H2_12222</name>
</gene>
<sequence>DVQLVEHGKITLLGKEISKIYDKNIDFGMMILIGINEATDKEIDELKHLNFISNGIEGFSIRTIPRRFWCRISNSALKKGFSFEFLGKAIISLYKQKFNDLVESVEVIFINSYQDSIEQFIVHSSDILSKSKEKWKKKIEAWRKRIDCDYDWGCEICPYREECYNVKQVLISREEI</sequence>
<dbReference type="EC" id="2.3.1.169" evidence="1"/>
<reference evidence="3" key="1">
    <citation type="journal article" date="2014" name="Front. Microbiol.">
        <title>High frequency of phylogenetically diverse reductive dehalogenase-homologous genes in deep subseafloor sedimentary metagenomes.</title>
        <authorList>
            <person name="Kawai M."/>
            <person name="Futagami T."/>
            <person name="Toyoda A."/>
            <person name="Takaki Y."/>
            <person name="Nishi S."/>
            <person name="Hori S."/>
            <person name="Arai W."/>
            <person name="Tsubouchi T."/>
            <person name="Morono Y."/>
            <person name="Uchiyama I."/>
            <person name="Ito T."/>
            <person name="Fujiyama A."/>
            <person name="Inagaki F."/>
            <person name="Takami H."/>
        </authorList>
    </citation>
    <scope>NUCLEOTIDE SEQUENCE</scope>
    <source>
        <strain evidence="3">Expedition CK06-06</strain>
    </source>
</reference>
<accession>X1FKD5</accession>
<dbReference type="InterPro" id="IPR011254">
    <property type="entry name" value="Prismane-like_sf"/>
</dbReference>
<proteinExistence type="predicted"/>
<dbReference type="SUPFAM" id="SSF56821">
    <property type="entry name" value="Prismane protein-like"/>
    <property type="match status" value="1"/>
</dbReference>
<protein>
    <recommendedName>
        <fullName evidence="1">CO-methylating acetyl-CoA synthase</fullName>
        <ecNumber evidence="1">2.3.1.169</ecNumber>
    </recommendedName>
</protein>
<comment type="caution">
    <text evidence="3">The sequence shown here is derived from an EMBL/GenBank/DDBJ whole genome shotgun (WGS) entry which is preliminary data.</text>
</comment>
<dbReference type="InterPro" id="IPR004461">
    <property type="entry name" value="CO_DH/Ac-CoA_synth_bsu"/>
</dbReference>
<feature type="non-terminal residue" evidence="3">
    <location>
        <position position="1"/>
    </location>
</feature>
<dbReference type="GO" id="GO:0006084">
    <property type="term" value="P:acetyl-CoA metabolic process"/>
    <property type="evidence" value="ECO:0007669"/>
    <property type="project" value="InterPro"/>
</dbReference>
<evidence type="ECO:0000256" key="2">
    <source>
        <dbReference type="ARBA" id="ARBA00022679"/>
    </source>
</evidence>
<evidence type="ECO:0000313" key="3">
    <source>
        <dbReference type="EMBL" id="GAH46131.1"/>
    </source>
</evidence>
<name>X1FKD5_9ZZZZ</name>
<keyword evidence="2" id="KW-0808">Transferase</keyword>
<dbReference type="InterPro" id="IPR038571">
    <property type="entry name" value="CO_DH/Ac-CoA_synth_bsu_3_sf"/>
</dbReference>
<dbReference type="GO" id="GO:0043885">
    <property type="term" value="F:anaerobic carbon-monoxide dehydrogenase activity"/>
    <property type="evidence" value="ECO:0007669"/>
    <property type="project" value="InterPro"/>
</dbReference>
<dbReference type="Gene3D" id="3.30.1650.10">
    <property type="entry name" value="Bifunctional carbon monoxide dehydrogenase/acetyl-coa synthase(codh/acs), Chain M, domain 3"/>
    <property type="match status" value="1"/>
</dbReference>